<dbReference type="Proteomes" id="UP000502706">
    <property type="component" value="Chromosome"/>
</dbReference>
<proteinExistence type="predicted"/>
<dbReference type="SUPFAM" id="SSF82771">
    <property type="entry name" value="GIY-YIG endonuclease"/>
    <property type="match status" value="1"/>
</dbReference>
<sequence>MGAPIELESVLPIRDPQNYKVHLAHWNGEDHPLDAFVRDRNDWELWNRWRPGRNRFNRQYIFSLIDFYLESDIWLFGGIYKVVSRSPDSYSHSYRVQLDRASARFVGRLKVHFKHPYRERSVKLENVYERMAVSELLREPYSGERFPGYENINHDFGLLETVFRSNRPDWKAALENVKGVYVIADKRNGRKYVGSAYGDFGIWARWGCYIGTGHGWNDELTKLIREEGIEYARKNFRLSLLEYRPTRTDDRVIIERENYWKEALLSRGPFGYNKN</sequence>
<dbReference type="Gene3D" id="3.40.1440.10">
    <property type="entry name" value="GIY-YIG endonuclease"/>
    <property type="match status" value="1"/>
</dbReference>
<gene>
    <name evidence="1" type="ORF">GBA65_05950</name>
</gene>
<keyword evidence="2" id="KW-1185">Reference proteome</keyword>
<dbReference type="EMBL" id="CP045121">
    <property type="protein sequence ID" value="QIN78126.1"/>
    <property type="molecule type" value="Genomic_DNA"/>
</dbReference>
<protein>
    <submittedName>
        <fullName evidence="1">GIY-YIG nuclease family protein</fullName>
    </submittedName>
</protein>
<name>A0A6G8PVA0_9ACTN</name>
<dbReference type="CDD" id="cd10446">
    <property type="entry name" value="GIY-YIG_unchar_1"/>
    <property type="match status" value="1"/>
</dbReference>
<reference evidence="1 2" key="1">
    <citation type="submission" date="2019-10" db="EMBL/GenBank/DDBJ databases">
        <title>Rubrobacter sp nov SCSIO 52915 isolated from a deep-sea sediment in the South China Sea.</title>
        <authorList>
            <person name="Chen R.W."/>
        </authorList>
    </citation>
    <scope>NUCLEOTIDE SEQUENCE [LARGE SCALE GENOMIC DNA]</scope>
    <source>
        <strain evidence="1 2">SCSIO 52915</strain>
    </source>
</reference>
<organism evidence="1 2">
    <name type="scientific">Rubrobacter marinus</name>
    <dbReference type="NCBI Taxonomy" id="2653852"/>
    <lineage>
        <taxon>Bacteria</taxon>
        <taxon>Bacillati</taxon>
        <taxon>Actinomycetota</taxon>
        <taxon>Rubrobacteria</taxon>
        <taxon>Rubrobacterales</taxon>
        <taxon>Rubrobacteraceae</taxon>
        <taxon>Rubrobacter</taxon>
    </lineage>
</organism>
<dbReference type="InterPro" id="IPR035901">
    <property type="entry name" value="GIY-YIG_endonuc_sf"/>
</dbReference>
<dbReference type="AlphaFoldDB" id="A0A6G8PVA0"/>
<accession>A0A6G8PVA0</accession>
<dbReference type="KEGG" id="rmar:GBA65_05950"/>
<evidence type="ECO:0000313" key="2">
    <source>
        <dbReference type="Proteomes" id="UP000502706"/>
    </source>
</evidence>
<evidence type="ECO:0000313" key="1">
    <source>
        <dbReference type="EMBL" id="QIN78126.1"/>
    </source>
</evidence>